<organism evidence="2 3">
    <name type="scientific">Rhodococcus coprophilus</name>
    <dbReference type="NCBI Taxonomy" id="38310"/>
    <lineage>
        <taxon>Bacteria</taxon>
        <taxon>Bacillati</taxon>
        <taxon>Actinomycetota</taxon>
        <taxon>Actinomycetes</taxon>
        <taxon>Mycobacteriales</taxon>
        <taxon>Nocardiaceae</taxon>
        <taxon>Rhodococcus</taxon>
    </lineage>
</organism>
<gene>
    <name evidence="2" type="ORF">NCTC10994_00726</name>
</gene>
<keyword evidence="1" id="KW-0812">Transmembrane</keyword>
<accession>A0A2X4TNI5</accession>
<proteinExistence type="predicted"/>
<keyword evidence="3" id="KW-1185">Reference proteome</keyword>
<keyword evidence="1" id="KW-0472">Membrane</keyword>
<name>A0A2X4TNI5_9NOCA</name>
<dbReference type="KEGG" id="rcr:NCTC10994_00726"/>
<sequence length="233" mass="24383">MSSHAWVRSLPADDGRGGAAAGGRDGSPAAVSLDLIPARLLRPRVRKVELATFAIGFLVGILVYLIAPLWVAVLVGVLVAGPPTISAFVATHRHLRIEGTVVTVSGMFRSRSVDLRQLAGVELLVRVGRVSQAILRVNDGHHGLVTVPLALYAGEGGRELDVLALRTLANALAASELAPAAAISSVLVEQLRAEARGAGLGERPLYRAISLARDAGRVPQTTLTDHEVASLVD</sequence>
<keyword evidence="1" id="KW-1133">Transmembrane helix</keyword>
<dbReference type="EMBL" id="LS483468">
    <property type="protein sequence ID" value="SQI28976.1"/>
    <property type="molecule type" value="Genomic_DNA"/>
</dbReference>
<evidence type="ECO:0000256" key="1">
    <source>
        <dbReference type="SAM" id="Phobius"/>
    </source>
</evidence>
<reference evidence="2 3" key="1">
    <citation type="submission" date="2018-06" db="EMBL/GenBank/DDBJ databases">
        <authorList>
            <consortium name="Pathogen Informatics"/>
            <person name="Doyle S."/>
        </authorList>
    </citation>
    <scope>NUCLEOTIDE SEQUENCE [LARGE SCALE GENOMIC DNA]</scope>
    <source>
        <strain evidence="2 3">NCTC10994</strain>
    </source>
</reference>
<evidence type="ECO:0000313" key="3">
    <source>
        <dbReference type="Proteomes" id="UP000249091"/>
    </source>
</evidence>
<dbReference type="RefSeq" id="WP_084722303.1">
    <property type="nucleotide sequence ID" value="NZ_JAFBBL010000001.1"/>
</dbReference>
<protein>
    <submittedName>
        <fullName evidence="2">Uncharacterized protein</fullName>
    </submittedName>
</protein>
<feature type="transmembrane region" description="Helical" evidence="1">
    <location>
        <begin position="48"/>
        <end position="66"/>
    </location>
</feature>
<dbReference type="AlphaFoldDB" id="A0A2X4TNI5"/>
<dbReference type="Proteomes" id="UP000249091">
    <property type="component" value="Chromosome 1"/>
</dbReference>
<dbReference type="STRING" id="1219011.GCA_001895045_00446"/>
<evidence type="ECO:0000313" key="2">
    <source>
        <dbReference type="EMBL" id="SQI28976.1"/>
    </source>
</evidence>